<reference evidence="12 13" key="1">
    <citation type="submission" date="2018-06" db="EMBL/GenBank/DDBJ databases">
        <title>Extensive metabolic versatility and redundancy in microbially diverse, dynamic hydrothermal sediments.</title>
        <authorList>
            <person name="Dombrowski N."/>
            <person name="Teske A."/>
            <person name="Baker B.J."/>
        </authorList>
    </citation>
    <scope>NUCLEOTIDE SEQUENCE [LARGE SCALE GENOMIC DNA]</scope>
    <source>
        <strain evidence="12">B47_G16</strain>
    </source>
</reference>
<dbReference type="Pfam" id="PF05746">
    <property type="entry name" value="DALR_1"/>
    <property type="match status" value="1"/>
</dbReference>
<dbReference type="PANTHER" id="PTHR30075">
    <property type="entry name" value="GLYCYL-TRNA SYNTHETASE"/>
    <property type="match status" value="1"/>
</dbReference>
<feature type="domain" description="DALR anticodon binding" evidence="11">
    <location>
        <begin position="585"/>
        <end position="683"/>
    </location>
</feature>
<evidence type="ECO:0000256" key="10">
    <source>
        <dbReference type="HAMAP-Rule" id="MF_00255"/>
    </source>
</evidence>
<proteinExistence type="inferred from homology"/>
<comment type="catalytic activity">
    <reaction evidence="9 10">
        <text>tRNA(Gly) + glycine + ATP = glycyl-tRNA(Gly) + AMP + diphosphate</text>
        <dbReference type="Rhea" id="RHEA:16013"/>
        <dbReference type="Rhea" id="RHEA-COMP:9664"/>
        <dbReference type="Rhea" id="RHEA-COMP:9683"/>
        <dbReference type="ChEBI" id="CHEBI:30616"/>
        <dbReference type="ChEBI" id="CHEBI:33019"/>
        <dbReference type="ChEBI" id="CHEBI:57305"/>
        <dbReference type="ChEBI" id="CHEBI:78442"/>
        <dbReference type="ChEBI" id="CHEBI:78522"/>
        <dbReference type="ChEBI" id="CHEBI:456215"/>
        <dbReference type="EC" id="6.1.1.14"/>
    </reaction>
</comment>
<comment type="similarity">
    <text evidence="2 10">Belongs to the class-II aminoacyl-tRNA synthetase family.</text>
</comment>
<dbReference type="GO" id="GO:0006420">
    <property type="term" value="P:arginyl-tRNA aminoacylation"/>
    <property type="evidence" value="ECO:0007669"/>
    <property type="project" value="InterPro"/>
</dbReference>
<dbReference type="Pfam" id="PF02092">
    <property type="entry name" value="tRNA_synt_2f"/>
    <property type="match status" value="1"/>
</dbReference>
<keyword evidence="6 10" id="KW-0067">ATP-binding</keyword>
<dbReference type="PROSITE" id="PS50861">
    <property type="entry name" value="AA_TRNA_LIGASE_II_GLYAB"/>
    <property type="match status" value="1"/>
</dbReference>
<sequence>MSETALLEIGVEEFPPSCVEETLAQLKEKAEELFVEFRLDYQKIATYGSSRRLILWVEGLSSRQREKIEKEMGPPKAMVLNEKGELTRSGERYLKAKGARIEDLGVERTKKGEYVYIRRQTPGERTENVLPLIFVQLISSLRFSKSMRWGREKFYFERPIRYLLAIFGKKVIKFKIAGVTSDRKTVGHRYLSPRPFCIESPQEYLEVLRRRWVIVDPEERKRRIVSQMKRITSSLRGKGYRATVLEDEELLKEMIYLAEYPTLFLGRFDRRFLSLPFPILRACLRDYQKHFSVVDGDRPLPYFLGVREGNRKHIKEVVEGNQRVLKARLTDAEFFFEEDKKIPLDQRVPLLKEVVVQKKLGSYYDKTMRLVKLAGKLASCLGEDEKVKRRVERAAYLCKADITTQVVREFPELQGMMGREYALYFGEDSTVAQAIFEHKMPYFNQEEFPKTTEGAILALVDRVDTLVGSFWAGLIPSGSEDPWGLRREAQIVVNIILQRNWKISLDYLIEECLKLYGKKEESGKSKLKDFFRTRLINLLRDKGMKVDQIRAVLKVGFEDLQDVLKRAEALYKASLRENFKEEVIAIIRVMNILKQAVQRKITISEEVQEELLTEKEERDLYFCWKKIEERVNLLLRDQRYLEAYKLITLLQDPIHRFFDKVLVMSEDEKLRANRLSLLNRIRNPLLRIADFTELQVK</sequence>
<comment type="subcellular location">
    <subcellularLocation>
        <location evidence="1 10">Cytoplasm</location>
    </subcellularLocation>
</comment>
<evidence type="ECO:0000256" key="9">
    <source>
        <dbReference type="ARBA" id="ARBA00047937"/>
    </source>
</evidence>
<dbReference type="EMBL" id="QMPZ01000051">
    <property type="protein sequence ID" value="RLE09320.1"/>
    <property type="molecule type" value="Genomic_DNA"/>
</dbReference>
<evidence type="ECO:0000259" key="11">
    <source>
        <dbReference type="Pfam" id="PF05746"/>
    </source>
</evidence>
<dbReference type="InterPro" id="IPR006194">
    <property type="entry name" value="Gly-tRNA-synth_heterodimer"/>
</dbReference>
<dbReference type="GO" id="GO:0005829">
    <property type="term" value="C:cytosol"/>
    <property type="evidence" value="ECO:0007669"/>
    <property type="project" value="TreeGrafter"/>
</dbReference>
<name>A0A497E3R4_UNCAE</name>
<dbReference type="NCBIfam" id="TIGR00211">
    <property type="entry name" value="glyS"/>
    <property type="match status" value="1"/>
</dbReference>
<dbReference type="GO" id="GO:0005524">
    <property type="term" value="F:ATP binding"/>
    <property type="evidence" value="ECO:0007669"/>
    <property type="project" value="UniProtKB-UniRule"/>
</dbReference>
<evidence type="ECO:0000256" key="6">
    <source>
        <dbReference type="ARBA" id="ARBA00022840"/>
    </source>
</evidence>
<evidence type="ECO:0000313" key="13">
    <source>
        <dbReference type="Proteomes" id="UP000279422"/>
    </source>
</evidence>
<evidence type="ECO:0000256" key="5">
    <source>
        <dbReference type="ARBA" id="ARBA00022741"/>
    </source>
</evidence>
<dbReference type="InterPro" id="IPR015944">
    <property type="entry name" value="Gly-tRNA-synth_bsu"/>
</dbReference>
<dbReference type="HAMAP" id="MF_00255">
    <property type="entry name" value="Gly_tRNA_synth_beta"/>
    <property type="match status" value="1"/>
</dbReference>
<comment type="subunit">
    <text evidence="10">Tetramer of two alpha and two beta subunits.</text>
</comment>
<evidence type="ECO:0000256" key="2">
    <source>
        <dbReference type="ARBA" id="ARBA00008226"/>
    </source>
</evidence>
<dbReference type="GO" id="GO:0004814">
    <property type="term" value="F:arginine-tRNA ligase activity"/>
    <property type="evidence" value="ECO:0007669"/>
    <property type="project" value="InterPro"/>
</dbReference>
<evidence type="ECO:0000256" key="4">
    <source>
        <dbReference type="ARBA" id="ARBA00022598"/>
    </source>
</evidence>
<dbReference type="PRINTS" id="PR01045">
    <property type="entry name" value="TRNASYNTHGB"/>
</dbReference>
<dbReference type="PANTHER" id="PTHR30075:SF2">
    <property type="entry name" value="GLYCINE--TRNA LIGASE, CHLOROPLASTIC_MITOCHONDRIAL 2"/>
    <property type="match status" value="1"/>
</dbReference>
<evidence type="ECO:0000256" key="3">
    <source>
        <dbReference type="ARBA" id="ARBA00022490"/>
    </source>
</evidence>
<dbReference type="AlphaFoldDB" id="A0A497E3R4"/>
<dbReference type="EC" id="6.1.1.14" evidence="10"/>
<dbReference type="GO" id="GO:0004820">
    <property type="term" value="F:glycine-tRNA ligase activity"/>
    <property type="evidence" value="ECO:0007669"/>
    <property type="project" value="UniProtKB-UniRule"/>
</dbReference>
<protein>
    <recommendedName>
        <fullName evidence="10">Glycine--tRNA ligase beta subunit</fullName>
        <ecNumber evidence="10">6.1.1.14</ecNumber>
    </recommendedName>
    <alternativeName>
        <fullName evidence="10">Glycyl-tRNA synthetase beta subunit</fullName>
        <shortName evidence="10">GlyRS</shortName>
    </alternativeName>
</protein>
<evidence type="ECO:0000256" key="7">
    <source>
        <dbReference type="ARBA" id="ARBA00022917"/>
    </source>
</evidence>
<keyword evidence="7 10" id="KW-0648">Protein biosynthesis</keyword>
<comment type="caution">
    <text evidence="12">The sequence shown here is derived from an EMBL/GenBank/DDBJ whole genome shotgun (WGS) entry which is preliminary data.</text>
</comment>
<keyword evidence="3 10" id="KW-0963">Cytoplasm</keyword>
<evidence type="ECO:0000256" key="1">
    <source>
        <dbReference type="ARBA" id="ARBA00004496"/>
    </source>
</evidence>
<keyword evidence="8 10" id="KW-0030">Aminoacyl-tRNA synthetase</keyword>
<keyword evidence="5 10" id="KW-0547">Nucleotide-binding</keyword>
<dbReference type="InterPro" id="IPR008909">
    <property type="entry name" value="DALR_anticod-bd"/>
</dbReference>
<organism evidence="12 13">
    <name type="scientific">Aerophobetes bacterium</name>
    <dbReference type="NCBI Taxonomy" id="2030807"/>
    <lineage>
        <taxon>Bacteria</taxon>
        <taxon>Candidatus Aerophobota</taxon>
    </lineage>
</organism>
<evidence type="ECO:0000313" key="12">
    <source>
        <dbReference type="EMBL" id="RLE09320.1"/>
    </source>
</evidence>
<evidence type="ECO:0000256" key="8">
    <source>
        <dbReference type="ARBA" id="ARBA00023146"/>
    </source>
</evidence>
<gene>
    <name evidence="10" type="primary">glyS</name>
    <name evidence="12" type="ORF">DRJ00_04480</name>
</gene>
<keyword evidence="4 10" id="KW-0436">Ligase</keyword>
<dbReference type="GO" id="GO:0006426">
    <property type="term" value="P:glycyl-tRNA aminoacylation"/>
    <property type="evidence" value="ECO:0007669"/>
    <property type="project" value="UniProtKB-UniRule"/>
</dbReference>
<dbReference type="Proteomes" id="UP000279422">
    <property type="component" value="Unassembled WGS sequence"/>
</dbReference>
<accession>A0A497E3R4</accession>
<dbReference type="SUPFAM" id="SSF109604">
    <property type="entry name" value="HD-domain/PDEase-like"/>
    <property type="match status" value="1"/>
</dbReference>